<gene>
    <name evidence="2" type="ORF">QVD17_24755</name>
</gene>
<sequence>MKIDEMMKVEACHATVLTIETCNNITLARNTNHHHHLHQSPGKCEAAKGGVGLEFYRSAPRSRYRFAPLPPATTPASSPPVPATTPVSSPPAPVPVSTNLATRGLQLDSMLCHLCTAKDQEADHLFRR</sequence>
<dbReference type="Proteomes" id="UP001229421">
    <property type="component" value="Unassembled WGS sequence"/>
</dbReference>
<evidence type="ECO:0000256" key="1">
    <source>
        <dbReference type="SAM" id="MobiDB-lite"/>
    </source>
</evidence>
<name>A0AAD8KFY7_TARER</name>
<dbReference type="AlphaFoldDB" id="A0AAD8KFY7"/>
<evidence type="ECO:0000313" key="3">
    <source>
        <dbReference type="Proteomes" id="UP001229421"/>
    </source>
</evidence>
<keyword evidence="3" id="KW-1185">Reference proteome</keyword>
<proteinExistence type="predicted"/>
<feature type="compositionally biased region" description="Pro residues" evidence="1">
    <location>
        <begin position="68"/>
        <end position="94"/>
    </location>
</feature>
<organism evidence="2 3">
    <name type="scientific">Tagetes erecta</name>
    <name type="common">African marigold</name>
    <dbReference type="NCBI Taxonomy" id="13708"/>
    <lineage>
        <taxon>Eukaryota</taxon>
        <taxon>Viridiplantae</taxon>
        <taxon>Streptophyta</taxon>
        <taxon>Embryophyta</taxon>
        <taxon>Tracheophyta</taxon>
        <taxon>Spermatophyta</taxon>
        <taxon>Magnoliopsida</taxon>
        <taxon>eudicotyledons</taxon>
        <taxon>Gunneridae</taxon>
        <taxon>Pentapetalae</taxon>
        <taxon>asterids</taxon>
        <taxon>campanulids</taxon>
        <taxon>Asterales</taxon>
        <taxon>Asteraceae</taxon>
        <taxon>Asteroideae</taxon>
        <taxon>Heliantheae alliance</taxon>
        <taxon>Tageteae</taxon>
        <taxon>Tagetes</taxon>
    </lineage>
</organism>
<protein>
    <submittedName>
        <fullName evidence="2">Uncharacterized protein</fullName>
    </submittedName>
</protein>
<reference evidence="2" key="1">
    <citation type="journal article" date="2023" name="bioRxiv">
        <title>Improved chromosome-level genome assembly for marigold (Tagetes erecta).</title>
        <authorList>
            <person name="Jiang F."/>
            <person name="Yuan L."/>
            <person name="Wang S."/>
            <person name="Wang H."/>
            <person name="Xu D."/>
            <person name="Wang A."/>
            <person name="Fan W."/>
        </authorList>
    </citation>
    <scope>NUCLEOTIDE SEQUENCE</scope>
    <source>
        <strain evidence="2">WSJ</strain>
        <tissue evidence="2">Leaf</tissue>
    </source>
</reference>
<comment type="caution">
    <text evidence="2">The sequence shown here is derived from an EMBL/GenBank/DDBJ whole genome shotgun (WGS) entry which is preliminary data.</text>
</comment>
<dbReference type="EMBL" id="JAUHHV010000006">
    <property type="protein sequence ID" value="KAK1421959.1"/>
    <property type="molecule type" value="Genomic_DNA"/>
</dbReference>
<feature type="region of interest" description="Disordered" evidence="1">
    <location>
        <begin position="66"/>
        <end position="95"/>
    </location>
</feature>
<evidence type="ECO:0000313" key="2">
    <source>
        <dbReference type="EMBL" id="KAK1421959.1"/>
    </source>
</evidence>
<accession>A0AAD8KFY7</accession>